<keyword evidence="3" id="KW-1185">Reference proteome</keyword>
<dbReference type="OrthoDB" id="1448832at2"/>
<feature type="chain" id="PRO_5020695742" evidence="1">
    <location>
        <begin position="20"/>
        <end position="178"/>
    </location>
</feature>
<evidence type="ECO:0000313" key="3">
    <source>
        <dbReference type="Proteomes" id="UP000291124"/>
    </source>
</evidence>
<dbReference type="EMBL" id="CP037933">
    <property type="protein sequence ID" value="QBN18278.1"/>
    <property type="molecule type" value="Genomic_DNA"/>
</dbReference>
<gene>
    <name evidence="2" type="ORF">E1750_05470</name>
</gene>
<accession>A0A4P6Y8T0</accession>
<dbReference type="KEGG" id="fnk:E1750_05470"/>
<name>A0A4P6Y8T0_9FLAO</name>
<evidence type="ECO:0000256" key="1">
    <source>
        <dbReference type="SAM" id="SignalP"/>
    </source>
</evidence>
<dbReference type="PROSITE" id="PS51257">
    <property type="entry name" value="PROKAR_LIPOPROTEIN"/>
    <property type="match status" value="1"/>
</dbReference>
<proteinExistence type="predicted"/>
<dbReference type="RefSeq" id="WP_133275806.1">
    <property type="nucleotide sequence ID" value="NZ_CP037933.1"/>
</dbReference>
<protein>
    <submittedName>
        <fullName evidence="2">Uncharacterized protein</fullName>
    </submittedName>
</protein>
<evidence type="ECO:0000313" key="2">
    <source>
        <dbReference type="EMBL" id="QBN18278.1"/>
    </source>
</evidence>
<dbReference type="AlphaFoldDB" id="A0A4P6Y8T0"/>
<keyword evidence="1" id="KW-0732">Signal</keyword>
<sequence>MNKLLGIFIILLFSTSCSSDLDFNQANDLKLEPVVVANMASFDIKANQFIIGGVEQPLVGDVVNFEVFNDPDFSNNIRRTDFFFEFTNTINRAFIINLYLLDDNNTRLYAIPFSLPAYSGSPIVVLKTEIFENTKLDILKKTTKIAFAIVLLPGTPLTATSSGSLKLRSSGTLYFEVQ</sequence>
<dbReference type="Proteomes" id="UP000291124">
    <property type="component" value="Chromosome"/>
</dbReference>
<reference evidence="3" key="1">
    <citation type="submission" date="2019-03" db="EMBL/GenBank/DDBJ databases">
        <title>Flavobacterium sp.</title>
        <authorList>
            <person name="Kim H."/>
        </authorList>
    </citation>
    <scope>NUCLEOTIDE SEQUENCE [LARGE SCALE GENOMIC DNA]</scope>
    <source>
        <strain evidence="3">GS13</strain>
    </source>
</reference>
<feature type="signal peptide" evidence="1">
    <location>
        <begin position="1"/>
        <end position="19"/>
    </location>
</feature>
<organism evidence="2 3">
    <name type="scientific">Flavobacterium nackdongense</name>
    <dbReference type="NCBI Taxonomy" id="2547394"/>
    <lineage>
        <taxon>Bacteria</taxon>
        <taxon>Pseudomonadati</taxon>
        <taxon>Bacteroidota</taxon>
        <taxon>Flavobacteriia</taxon>
        <taxon>Flavobacteriales</taxon>
        <taxon>Flavobacteriaceae</taxon>
        <taxon>Flavobacterium</taxon>
    </lineage>
</organism>